<evidence type="ECO:0000313" key="1">
    <source>
        <dbReference type="EMBL" id="ETR70286.1"/>
    </source>
</evidence>
<dbReference type="EMBL" id="ATBP01000450">
    <property type="protein sequence ID" value="ETR70286.1"/>
    <property type="molecule type" value="Genomic_DNA"/>
</dbReference>
<name>A0A1V1P694_9BACT</name>
<accession>A0A1V1P694</accession>
<dbReference type="Proteomes" id="UP000189670">
    <property type="component" value="Unassembled WGS sequence"/>
</dbReference>
<protein>
    <submittedName>
        <fullName evidence="1">Uncharacterized protein</fullName>
    </submittedName>
</protein>
<dbReference type="InterPro" id="IPR013783">
    <property type="entry name" value="Ig-like_fold"/>
</dbReference>
<dbReference type="Gene3D" id="2.60.40.10">
    <property type="entry name" value="Immunoglobulins"/>
    <property type="match status" value="1"/>
</dbReference>
<sequence length="335" mass="38692">MAQSGAMIPFASRWIVNNESFISDGQSGSIKRPEIKIDDCFGNGIIFSDKITISGHVFSQTEIQSLTINRHSVIHEKGFRIFFSQTIPLVLGKNNVCIKAVDQTGKVFTHKLLLIRKQKEVFKPKYRMAIKLFPFDLLEQMPETHVFYAQFFNALHKRNRFRMLVSNDFHDINLGIDLQTSGAVSNFYFLKGIIYTTERNGIEIVGRVFDHRSCLIDYVDIYEEFDTDVSSSDKFEYLAKRLSEKFHRTFPLVKGIVTQLSDKGCTISPQRWYHGKGRLRINWPIMIYRPQNLESPDISDTIILENSKIRRVAAHDFESHELYNPISIGNLVITQ</sequence>
<comment type="caution">
    <text evidence="1">The sequence shown here is derived from an EMBL/GenBank/DDBJ whole genome shotgun (WGS) entry which is preliminary data.</text>
</comment>
<dbReference type="AlphaFoldDB" id="A0A1V1P694"/>
<reference evidence="2" key="1">
    <citation type="submission" date="2012-11" db="EMBL/GenBank/DDBJ databases">
        <authorList>
            <person name="Lucero-Rivera Y.E."/>
            <person name="Tovar-Ramirez D."/>
        </authorList>
    </citation>
    <scope>NUCLEOTIDE SEQUENCE [LARGE SCALE GENOMIC DNA]</scope>
    <source>
        <strain evidence="2">Araruama</strain>
    </source>
</reference>
<proteinExistence type="predicted"/>
<gene>
    <name evidence="1" type="ORF">OMM_03354</name>
</gene>
<organism evidence="1 2">
    <name type="scientific">Candidatus Magnetoglobus multicellularis str. Araruama</name>
    <dbReference type="NCBI Taxonomy" id="890399"/>
    <lineage>
        <taxon>Bacteria</taxon>
        <taxon>Pseudomonadati</taxon>
        <taxon>Thermodesulfobacteriota</taxon>
        <taxon>Desulfobacteria</taxon>
        <taxon>Desulfobacterales</taxon>
        <taxon>Desulfobacteraceae</taxon>
        <taxon>Candidatus Magnetoglobus</taxon>
    </lineage>
</organism>
<evidence type="ECO:0000313" key="2">
    <source>
        <dbReference type="Proteomes" id="UP000189670"/>
    </source>
</evidence>